<sequence>MSIGLALGLVFGGSVTGAYLVGKNSQIGAPVGGAAGDTSSASLSAGSSAALSAASVGALGVETIANIADSAGKAVVNIDTMTVVQLPYFAETFSPLDFFGFGGGEMVPQPILQKRRGVGSGLIIREDGYILTNNHVVGNAQQIKVSLQDKRTFDGKVIGRDPFTDLAVVKIDAKGLPVSKIGESKSLRPGDFAIAIGSPLGFDHTVTLGIISALGRSIDAENKPISNLIQTDAAINPGNSGGPLLNIKGEVVGVNVAIRGDGQNIGFAIPSEVFSEVSKQLIAQGHVSRPYLGIKMQIMDEAMAQALGLPPNTKGALVAQVGQGSPAEEGGLQIQDVITSIDGQPVKEPEDVRAFVKSKKTGDIVRIAVLRQGSLTSLKVKLGEFKAQ</sequence>
<evidence type="ECO:0000313" key="5">
    <source>
        <dbReference type="EMBL" id="MBN8659711.1"/>
    </source>
</evidence>
<dbReference type="SUPFAM" id="SSF50494">
    <property type="entry name" value="Trypsin-like serine proteases"/>
    <property type="match status" value="1"/>
</dbReference>
<evidence type="ECO:0000256" key="2">
    <source>
        <dbReference type="ARBA" id="ARBA00022670"/>
    </source>
</evidence>
<evidence type="ECO:0000259" key="4">
    <source>
        <dbReference type="PROSITE" id="PS50106"/>
    </source>
</evidence>
<dbReference type="PANTHER" id="PTHR22939:SF129">
    <property type="entry name" value="SERINE PROTEASE HTRA2, MITOCHONDRIAL"/>
    <property type="match status" value="1"/>
</dbReference>
<organism evidence="5 6">
    <name type="scientific">Candidatus Obscuribacter phosphatis</name>
    <dbReference type="NCBI Taxonomy" id="1906157"/>
    <lineage>
        <taxon>Bacteria</taxon>
        <taxon>Bacillati</taxon>
        <taxon>Candidatus Melainabacteria</taxon>
        <taxon>Candidatus Obscuribacterales</taxon>
        <taxon>Candidatus Obscuribacteraceae</taxon>
        <taxon>Candidatus Obscuribacter</taxon>
    </lineage>
</organism>
<dbReference type="PROSITE" id="PS50106">
    <property type="entry name" value="PDZ"/>
    <property type="match status" value="1"/>
</dbReference>
<protein>
    <submittedName>
        <fullName evidence="5">Trypsin-like peptidase domain-containing protein</fullName>
    </submittedName>
</protein>
<comment type="caution">
    <text evidence="5">The sequence shown here is derived from an EMBL/GenBank/DDBJ whole genome shotgun (WGS) entry which is preliminary data.</text>
</comment>
<dbReference type="InterPro" id="IPR036034">
    <property type="entry name" value="PDZ_sf"/>
</dbReference>
<gene>
    <name evidence="5" type="ORF">J0M35_05070</name>
</gene>
<dbReference type="GO" id="GO:0004252">
    <property type="term" value="F:serine-type endopeptidase activity"/>
    <property type="evidence" value="ECO:0007669"/>
    <property type="project" value="InterPro"/>
</dbReference>
<accession>A0A8J7PBJ4</accession>
<dbReference type="InterPro" id="IPR043504">
    <property type="entry name" value="Peptidase_S1_PA_chymotrypsin"/>
</dbReference>
<dbReference type="InterPro" id="IPR001940">
    <property type="entry name" value="Peptidase_S1C"/>
</dbReference>
<dbReference type="SUPFAM" id="SSF50156">
    <property type="entry name" value="PDZ domain-like"/>
    <property type="match status" value="1"/>
</dbReference>
<comment type="similarity">
    <text evidence="1">Belongs to the peptidase S1C family.</text>
</comment>
<evidence type="ECO:0000256" key="3">
    <source>
        <dbReference type="ARBA" id="ARBA00022801"/>
    </source>
</evidence>
<dbReference type="SMART" id="SM00228">
    <property type="entry name" value="PDZ"/>
    <property type="match status" value="1"/>
</dbReference>
<reference evidence="5" key="1">
    <citation type="submission" date="2021-02" db="EMBL/GenBank/DDBJ databases">
        <title>Genome-Resolved Metagenomics of a Microbial Community Performing Photosynthetic Biological Nutrient Removal.</title>
        <authorList>
            <person name="Mcdaniel E.A."/>
        </authorList>
    </citation>
    <scope>NUCLEOTIDE SEQUENCE</scope>
    <source>
        <strain evidence="5">UWPOB_OBS1</strain>
    </source>
</reference>
<dbReference type="Pfam" id="PF13180">
    <property type="entry name" value="PDZ_2"/>
    <property type="match status" value="1"/>
</dbReference>
<dbReference type="Gene3D" id="2.40.10.10">
    <property type="entry name" value="Trypsin-like serine proteases"/>
    <property type="match status" value="2"/>
</dbReference>
<keyword evidence="3" id="KW-0378">Hydrolase</keyword>
<dbReference type="Gene3D" id="2.30.42.10">
    <property type="match status" value="1"/>
</dbReference>
<proteinExistence type="inferred from homology"/>
<feature type="domain" description="PDZ" evidence="4">
    <location>
        <begin position="276"/>
        <end position="373"/>
    </location>
</feature>
<dbReference type="GO" id="GO:0006508">
    <property type="term" value="P:proteolysis"/>
    <property type="evidence" value="ECO:0007669"/>
    <property type="project" value="UniProtKB-KW"/>
</dbReference>
<dbReference type="InterPro" id="IPR001478">
    <property type="entry name" value="PDZ"/>
</dbReference>
<dbReference type="Pfam" id="PF13365">
    <property type="entry name" value="Trypsin_2"/>
    <property type="match status" value="1"/>
</dbReference>
<dbReference type="AlphaFoldDB" id="A0A8J7PBJ4"/>
<dbReference type="PRINTS" id="PR00834">
    <property type="entry name" value="PROTEASES2C"/>
</dbReference>
<keyword evidence="2" id="KW-0645">Protease</keyword>
<dbReference type="InterPro" id="IPR009003">
    <property type="entry name" value="Peptidase_S1_PA"/>
</dbReference>
<evidence type="ECO:0000313" key="6">
    <source>
        <dbReference type="Proteomes" id="UP000664277"/>
    </source>
</evidence>
<dbReference type="EMBL" id="JAFLCK010000005">
    <property type="protein sequence ID" value="MBN8659711.1"/>
    <property type="molecule type" value="Genomic_DNA"/>
</dbReference>
<evidence type="ECO:0000256" key="1">
    <source>
        <dbReference type="ARBA" id="ARBA00010541"/>
    </source>
</evidence>
<dbReference type="PANTHER" id="PTHR22939">
    <property type="entry name" value="SERINE PROTEASE FAMILY S1C HTRA-RELATED"/>
    <property type="match status" value="1"/>
</dbReference>
<name>A0A8J7PBJ4_9BACT</name>
<dbReference type="Proteomes" id="UP000664277">
    <property type="component" value="Unassembled WGS sequence"/>
</dbReference>